<feature type="compositionally biased region" description="Polar residues" evidence="1">
    <location>
        <begin position="511"/>
        <end position="528"/>
    </location>
</feature>
<feature type="domain" description="C2H2-type" evidence="2">
    <location>
        <begin position="255"/>
        <end position="277"/>
    </location>
</feature>
<feature type="region of interest" description="Disordered" evidence="1">
    <location>
        <begin position="1"/>
        <end position="32"/>
    </location>
</feature>
<evidence type="ECO:0000313" key="4">
    <source>
        <dbReference type="Proteomes" id="UP000594262"/>
    </source>
</evidence>
<feature type="compositionally biased region" description="Basic and acidic residues" evidence="1">
    <location>
        <begin position="164"/>
        <end position="181"/>
    </location>
</feature>
<dbReference type="SMART" id="SM00355">
    <property type="entry name" value="ZnF_C2H2"/>
    <property type="match status" value="4"/>
</dbReference>
<dbReference type="EnsemblMetazoa" id="CLYHEMT010813.1">
    <property type="protein sequence ID" value="CLYHEMP010813.1"/>
    <property type="gene ID" value="CLYHEMG010813"/>
</dbReference>
<dbReference type="GeneID" id="136805043"/>
<dbReference type="AlphaFoldDB" id="A0A7M5VFD6"/>
<reference evidence="3" key="1">
    <citation type="submission" date="2021-01" db="UniProtKB">
        <authorList>
            <consortium name="EnsemblMetazoa"/>
        </authorList>
    </citation>
    <scope>IDENTIFICATION</scope>
</reference>
<dbReference type="Proteomes" id="UP000594262">
    <property type="component" value="Unplaced"/>
</dbReference>
<feature type="domain" description="C2H2-type" evidence="2">
    <location>
        <begin position="637"/>
        <end position="659"/>
    </location>
</feature>
<evidence type="ECO:0000259" key="2">
    <source>
        <dbReference type="PROSITE" id="PS00028"/>
    </source>
</evidence>
<evidence type="ECO:0000256" key="1">
    <source>
        <dbReference type="SAM" id="MobiDB-lite"/>
    </source>
</evidence>
<feature type="compositionally biased region" description="Polar residues" evidence="1">
    <location>
        <begin position="119"/>
        <end position="135"/>
    </location>
</feature>
<feature type="region of interest" description="Disordered" evidence="1">
    <location>
        <begin position="511"/>
        <end position="545"/>
    </location>
</feature>
<evidence type="ECO:0000313" key="3">
    <source>
        <dbReference type="EnsemblMetazoa" id="CLYHEMP010813.1"/>
    </source>
</evidence>
<feature type="region of interest" description="Disordered" evidence="1">
    <location>
        <begin position="648"/>
        <end position="671"/>
    </location>
</feature>
<name>A0A7M5VFD6_9CNID</name>
<dbReference type="InterPro" id="IPR036236">
    <property type="entry name" value="Znf_C2H2_sf"/>
</dbReference>
<dbReference type="SMART" id="SM00451">
    <property type="entry name" value="ZnF_U1"/>
    <property type="match status" value="2"/>
</dbReference>
<dbReference type="GO" id="GO:0003676">
    <property type="term" value="F:nucleic acid binding"/>
    <property type="evidence" value="ECO:0007669"/>
    <property type="project" value="InterPro"/>
</dbReference>
<keyword evidence="4" id="KW-1185">Reference proteome</keyword>
<dbReference type="InterPro" id="IPR003604">
    <property type="entry name" value="Matrin/U1-like-C_Znf_C2H2"/>
</dbReference>
<accession>A0A7M5VFD6</accession>
<feature type="compositionally biased region" description="Basic and acidic residues" evidence="1">
    <location>
        <begin position="144"/>
        <end position="157"/>
    </location>
</feature>
<dbReference type="GO" id="GO:0008270">
    <property type="term" value="F:zinc ion binding"/>
    <property type="evidence" value="ECO:0007669"/>
    <property type="project" value="InterPro"/>
</dbReference>
<sequence length="671" mass="78151">MSFNNGRQFHNNDNRFGTRQSPDWRNQNQNNRGNFDLLGSLGFGNFQNFDRVGNFDRPLDFHNRPTGNFNRPGGNFEQGGHYPRHNDRPVGQYRDFDRFAPPEKRMRNEPPMRRFDDNFSPSFHNHQASPRQGNPPQKGPKPRNSFEKFNNIEEFKEHRRHLQERKSLEERRDSEPNRETDSEFIFIGPNDIKELKDDIYLALRRKPSDSVEEVSEICRVFSRLQFHLSFRDYSEAKEYSKKKSQPPKQSTFYSCKNCDCYFSTPNVLDIHVNTKFHQQVSKIYNEVAIIGKEYLQVYEKPATFQINTPISEKVGILVCLKEEKIDLAQLDVKKLDENAFVLAALEKRMAFLWPHPKSQYFCRCCNYSEFPNQAMLDRHQKSARHLDFDRHYNEAFCIVCQYHYGDETKMKEHQKTKEHDKASHLMDFTKKQASEYWKYWHNKDEKDIPKNQSVVVNGSTNEQIERIKQECVLIKGDSYEKKDESTSLRVPFVETSEASKSSLKHLEDCSTAVSPQKSNQISTTTDSSHGVVDLTSPVKNPRSNTAESLVIPGSITNTPPSETIACSETENKININENQDENKPKDTAELDIEKYKEYVFQKNTTPTKLVEDEKPAVEVKEENEFDEYIVPLTGYMCTVCHETLADKEEAKSHKDTNGHKSKVKTHELLFG</sequence>
<dbReference type="InterPro" id="IPR013087">
    <property type="entry name" value="Znf_C2H2_type"/>
</dbReference>
<proteinExistence type="predicted"/>
<dbReference type="PROSITE" id="PS00028">
    <property type="entry name" value="ZINC_FINGER_C2H2_1"/>
    <property type="match status" value="2"/>
</dbReference>
<organism evidence="3 4">
    <name type="scientific">Clytia hemisphaerica</name>
    <dbReference type="NCBI Taxonomy" id="252671"/>
    <lineage>
        <taxon>Eukaryota</taxon>
        <taxon>Metazoa</taxon>
        <taxon>Cnidaria</taxon>
        <taxon>Hydrozoa</taxon>
        <taxon>Hydroidolina</taxon>
        <taxon>Leptothecata</taxon>
        <taxon>Obeliida</taxon>
        <taxon>Clytiidae</taxon>
        <taxon>Clytia</taxon>
    </lineage>
</organism>
<dbReference type="OrthoDB" id="9909793at2759"/>
<dbReference type="SUPFAM" id="SSF57667">
    <property type="entry name" value="beta-beta-alpha zinc fingers"/>
    <property type="match status" value="1"/>
</dbReference>
<feature type="compositionally biased region" description="Basic and acidic residues" evidence="1">
    <location>
        <begin position="84"/>
        <end position="117"/>
    </location>
</feature>
<protein>
    <recommendedName>
        <fullName evidence="2">C2H2-type domain-containing protein</fullName>
    </recommendedName>
</protein>
<dbReference type="RefSeq" id="XP_066917683.1">
    <property type="nucleotide sequence ID" value="XM_067061582.1"/>
</dbReference>
<feature type="region of interest" description="Disordered" evidence="1">
    <location>
        <begin position="63"/>
        <end position="182"/>
    </location>
</feature>